<reference evidence="2 3" key="1">
    <citation type="journal article" date="2023" name="Plants (Basel)">
        <title>Bridging the Gap: Combining Genomics and Transcriptomics Approaches to Understand Stylosanthes scabra, an Orphan Legume from the Brazilian Caatinga.</title>
        <authorList>
            <person name="Ferreira-Neto J.R.C."/>
            <person name="da Silva M.D."/>
            <person name="Binneck E."/>
            <person name="de Melo N.F."/>
            <person name="da Silva R.H."/>
            <person name="de Melo A.L.T.M."/>
            <person name="Pandolfi V."/>
            <person name="Bustamante F.O."/>
            <person name="Brasileiro-Vidal A.C."/>
            <person name="Benko-Iseppon A.M."/>
        </authorList>
    </citation>
    <scope>NUCLEOTIDE SEQUENCE [LARGE SCALE GENOMIC DNA]</scope>
    <source>
        <tissue evidence="2">Leaves</tissue>
    </source>
</reference>
<evidence type="ECO:0000313" key="2">
    <source>
        <dbReference type="EMBL" id="MED6153073.1"/>
    </source>
</evidence>
<keyword evidence="1" id="KW-0472">Membrane</keyword>
<accession>A0ABU6TZI7</accession>
<sequence>SKREEPRWWWLDHDAVAAVDSYAAAFVFWFVPPPLVFEEATVPSRPSVTVDWSHYRKEVSSLPLLVVPELTAFTAAMFVSAIPSVFRSSTKL</sequence>
<gene>
    <name evidence="2" type="ORF">PIB30_098056</name>
</gene>
<feature type="transmembrane region" description="Helical" evidence="1">
    <location>
        <begin position="62"/>
        <end position="86"/>
    </location>
</feature>
<name>A0ABU6TZI7_9FABA</name>
<dbReference type="EMBL" id="JASCZI010093089">
    <property type="protein sequence ID" value="MED6153073.1"/>
    <property type="molecule type" value="Genomic_DNA"/>
</dbReference>
<comment type="caution">
    <text evidence="2">The sequence shown here is derived from an EMBL/GenBank/DDBJ whole genome shotgun (WGS) entry which is preliminary data.</text>
</comment>
<feature type="non-terminal residue" evidence="2">
    <location>
        <position position="1"/>
    </location>
</feature>
<proteinExistence type="predicted"/>
<keyword evidence="1" id="KW-1133">Transmembrane helix</keyword>
<keyword evidence="1" id="KW-0812">Transmembrane</keyword>
<keyword evidence="3" id="KW-1185">Reference proteome</keyword>
<protein>
    <submittedName>
        <fullName evidence="2">Uncharacterized protein</fullName>
    </submittedName>
</protein>
<dbReference type="Proteomes" id="UP001341840">
    <property type="component" value="Unassembled WGS sequence"/>
</dbReference>
<evidence type="ECO:0000256" key="1">
    <source>
        <dbReference type="SAM" id="Phobius"/>
    </source>
</evidence>
<organism evidence="2 3">
    <name type="scientific">Stylosanthes scabra</name>
    <dbReference type="NCBI Taxonomy" id="79078"/>
    <lineage>
        <taxon>Eukaryota</taxon>
        <taxon>Viridiplantae</taxon>
        <taxon>Streptophyta</taxon>
        <taxon>Embryophyta</taxon>
        <taxon>Tracheophyta</taxon>
        <taxon>Spermatophyta</taxon>
        <taxon>Magnoliopsida</taxon>
        <taxon>eudicotyledons</taxon>
        <taxon>Gunneridae</taxon>
        <taxon>Pentapetalae</taxon>
        <taxon>rosids</taxon>
        <taxon>fabids</taxon>
        <taxon>Fabales</taxon>
        <taxon>Fabaceae</taxon>
        <taxon>Papilionoideae</taxon>
        <taxon>50 kb inversion clade</taxon>
        <taxon>dalbergioids sensu lato</taxon>
        <taxon>Dalbergieae</taxon>
        <taxon>Pterocarpus clade</taxon>
        <taxon>Stylosanthes</taxon>
    </lineage>
</organism>
<evidence type="ECO:0000313" key="3">
    <source>
        <dbReference type="Proteomes" id="UP001341840"/>
    </source>
</evidence>